<sequence>MQEYYRGEKRVTLIVIGCVVGLLLIIFLSRTIKVVSPGFVGVRVLFGKVVEPTLKEGLHFINPFASVIRPDIRTQAYTMSGMVREGRIRGDDAISALTKEGLRVKLDLTIWYRVDPEKAGEIYRTIGMDYENKIVRPGVRTVIRDITSRFTTEDIYAEKRPQVTAAIQDVATEMLEERGMICEKVLVRNVALPEKVRDAIDLKLAAEQDALKMEFVLRKAEKQAEVKVVEAEGIAKAQRIINRTLTVKYLQHEAIEAYKALAGSPNTTFIIMPTSPEGAGIPLIIGK</sequence>
<evidence type="ECO:0000256" key="1">
    <source>
        <dbReference type="SAM" id="Phobius"/>
    </source>
</evidence>
<dbReference type="PANTHER" id="PTHR23222">
    <property type="entry name" value="PROHIBITIN"/>
    <property type="match status" value="1"/>
</dbReference>
<dbReference type="Proteomes" id="UP000215215">
    <property type="component" value="Unassembled WGS sequence"/>
</dbReference>
<evidence type="ECO:0000259" key="2">
    <source>
        <dbReference type="SMART" id="SM00244"/>
    </source>
</evidence>
<dbReference type="GO" id="GO:0016020">
    <property type="term" value="C:membrane"/>
    <property type="evidence" value="ECO:0007669"/>
    <property type="project" value="InterPro"/>
</dbReference>
<dbReference type="CDD" id="cd03401">
    <property type="entry name" value="SPFH_prohibitin"/>
    <property type="match status" value="1"/>
</dbReference>
<proteinExistence type="predicted"/>
<dbReference type="Pfam" id="PF01145">
    <property type="entry name" value="Band_7"/>
    <property type="match status" value="1"/>
</dbReference>
<dbReference type="SUPFAM" id="SSF117892">
    <property type="entry name" value="Band 7/SPFH domain"/>
    <property type="match status" value="1"/>
</dbReference>
<keyword evidence="1" id="KW-0812">Transmembrane</keyword>
<dbReference type="InterPro" id="IPR036013">
    <property type="entry name" value="Band_7/SPFH_dom_sf"/>
</dbReference>
<keyword evidence="1" id="KW-0472">Membrane</keyword>
<dbReference type="AlphaFoldDB" id="A0A235C0R5"/>
<organism evidence="3 4">
    <name type="scientific">candidate division WOR-3 bacterium JGI_Cruoil_03_44_89</name>
    <dbReference type="NCBI Taxonomy" id="1973748"/>
    <lineage>
        <taxon>Bacteria</taxon>
        <taxon>Bacteria division WOR-3</taxon>
    </lineage>
</organism>
<dbReference type="EMBL" id="NOZQ01000001">
    <property type="protein sequence ID" value="OYD17637.1"/>
    <property type="molecule type" value="Genomic_DNA"/>
</dbReference>
<evidence type="ECO:0000313" key="3">
    <source>
        <dbReference type="EMBL" id="OYD17637.1"/>
    </source>
</evidence>
<feature type="domain" description="Band 7" evidence="2">
    <location>
        <begin position="30"/>
        <end position="204"/>
    </location>
</feature>
<dbReference type="SMART" id="SM00244">
    <property type="entry name" value="PHB"/>
    <property type="match status" value="1"/>
</dbReference>
<dbReference type="InterPro" id="IPR000163">
    <property type="entry name" value="Prohibitin"/>
</dbReference>
<dbReference type="PRINTS" id="PR00679">
    <property type="entry name" value="PROHIBITIN"/>
</dbReference>
<reference evidence="3 4" key="1">
    <citation type="submission" date="2017-07" db="EMBL/GenBank/DDBJ databases">
        <title>Recovery of genomes from metagenomes via a dereplication, aggregation, and scoring strategy.</title>
        <authorList>
            <person name="Sieber C.M."/>
            <person name="Probst A.J."/>
            <person name="Sharrar A."/>
            <person name="Thomas B.C."/>
            <person name="Hess M."/>
            <person name="Tringe S.G."/>
            <person name="Banfield J.F."/>
        </authorList>
    </citation>
    <scope>NUCLEOTIDE SEQUENCE [LARGE SCALE GENOMIC DNA]</scope>
    <source>
        <strain evidence="3">JGI_Cruoil_03_44_89</strain>
    </source>
</reference>
<name>A0A235C0R5_UNCW3</name>
<feature type="transmembrane region" description="Helical" evidence="1">
    <location>
        <begin position="12"/>
        <end position="29"/>
    </location>
</feature>
<evidence type="ECO:0000313" key="4">
    <source>
        <dbReference type="Proteomes" id="UP000215215"/>
    </source>
</evidence>
<dbReference type="PANTHER" id="PTHR23222:SF0">
    <property type="entry name" value="PROHIBITIN 1"/>
    <property type="match status" value="1"/>
</dbReference>
<accession>A0A235C0R5</accession>
<dbReference type="Gene3D" id="3.30.479.30">
    <property type="entry name" value="Band 7 domain"/>
    <property type="match status" value="1"/>
</dbReference>
<gene>
    <name evidence="3" type="ORF">CH333_00020</name>
</gene>
<dbReference type="InterPro" id="IPR001107">
    <property type="entry name" value="Band_7"/>
</dbReference>
<comment type="caution">
    <text evidence="3">The sequence shown here is derived from an EMBL/GenBank/DDBJ whole genome shotgun (WGS) entry which is preliminary data.</text>
</comment>
<keyword evidence="1" id="KW-1133">Transmembrane helix</keyword>
<protein>
    <recommendedName>
        <fullName evidence="2">Band 7 domain-containing protein</fullName>
    </recommendedName>
</protein>